<dbReference type="RefSeq" id="WP_008065857.1">
    <property type="nucleotide sequence ID" value="NZ_AQWK01000001.1"/>
</dbReference>
<sequence length="358" mass="39882">MHRVYHADLAQAQADPALAALFAAGPRTTPFDRLDWFRLLGEECLAPSPSFLAVAREGDAVAALPLCRDRLGLSAMANWYSFIARPYWTADGAPLLAAILGDLAREGALSFAPLPRSEAAIMLTAARKAGWIGWLSQTDSNHIVSTRGRDFATWWAQRPGALRETVRRKQRKGRVAIRISREFSATDLAADWAAYEAVYARSWKPEEGQPAFLRRFAMAEAAAGRLRIGLATIDGQPVAAQFWTVENGTAYIHKLAHDDRARAQSPGTLLSHALFAMAFDEDRVAMVDFGTGDDPYKRDWTEDVRPRYRLEAFHPRALAHWPRLARLCARRLLRPRDFAALPSPDLFGTDRPHKAIGR</sequence>
<feature type="domain" description="BioF2-like acetyltransferase" evidence="1">
    <location>
        <begin position="162"/>
        <end position="298"/>
    </location>
</feature>
<protein>
    <recommendedName>
        <fullName evidence="1">BioF2-like acetyltransferase domain-containing protein</fullName>
    </recommendedName>
</protein>
<evidence type="ECO:0000313" key="2">
    <source>
        <dbReference type="EMBL" id="EGD58958.1"/>
    </source>
</evidence>
<dbReference type="SUPFAM" id="SSF55729">
    <property type="entry name" value="Acyl-CoA N-acyltransferases (Nat)"/>
    <property type="match status" value="1"/>
</dbReference>
<organism evidence="2 3">
    <name type="scientific">Novosphingobium nitrogenifigens DSM 19370</name>
    <dbReference type="NCBI Taxonomy" id="983920"/>
    <lineage>
        <taxon>Bacteria</taxon>
        <taxon>Pseudomonadati</taxon>
        <taxon>Pseudomonadota</taxon>
        <taxon>Alphaproteobacteria</taxon>
        <taxon>Sphingomonadales</taxon>
        <taxon>Sphingomonadaceae</taxon>
        <taxon>Novosphingobium</taxon>
    </lineage>
</organism>
<dbReference type="HOGENOM" id="CLU_046277_0_0_5"/>
<keyword evidence="3" id="KW-1185">Reference proteome</keyword>
<dbReference type="InterPro" id="IPR038740">
    <property type="entry name" value="BioF2-like_GNAT_dom"/>
</dbReference>
<gene>
    <name evidence="2" type="ORF">Y88_1020</name>
</gene>
<dbReference type="InterPro" id="IPR016181">
    <property type="entry name" value="Acyl_CoA_acyltransferase"/>
</dbReference>
<dbReference type="EMBL" id="AEWJ01000038">
    <property type="protein sequence ID" value="EGD58958.1"/>
    <property type="molecule type" value="Genomic_DNA"/>
</dbReference>
<accession>F1Z922</accession>
<dbReference type="Pfam" id="PF13480">
    <property type="entry name" value="Acetyltransf_6"/>
    <property type="match status" value="1"/>
</dbReference>
<dbReference type="InParanoid" id="F1Z922"/>
<dbReference type="AlphaFoldDB" id="F1Z922"/>
<dbReference type="STRING" id="983920.Y88_1020"/>
<comment type="caution">
    <text evidence="2">The sequence shown here is derived from an EMBL/GenBank/DDBJ whole genome shotgun (WGS) entry which is preliminary data.</text>
</comment>
<proteinExistence type="predicted"/>
<evidence type="ECO:0000313" key="3">
    <source>
        <dbReference type="Proteomes" id="UP000004728"/>
    </source>
</evidence>
<reference evidence="2 3" key="1">
    <citation type="journal article" date="2012" name="J. Bacteriol.">
        <title>Draft Genome Sequence of Novosphingobium nitrogenifigens Y88T.</title>
        <authorList>
            <person name="Strabala T.J."/>
            <person name="Macdonald L."/>
            <person name="Liu V."/>
            <person name="Smit A.M."/>
        </authorList>
    </citation>
    <scope>NUCLEOTIDE SEQUENCE [LARGE SCALE GENOMIC DNA]</scope>
    <source>
        <strain evidence="2 3">DSM 19370</strain>
    </source>
</reference>
<evidence type="ECO:0000259" key="1">
    <source>
        <dbReference type="Pfam" id="PF13480"/>
    </source>
</evidence>
<dbReference type="eggNOG" id="COG5653">
    <property type="taxonomic scope" value="Bacteria"/>
</dbReference>
<dbReference type="OrthoDB" id="8334427at2"/>
<dbReference type="Proteomes" id="UP000004728">
    <property type="component" value="Unassembled WGS sequence"/>
</dbReference>
<name>F1Z922_9SPHN</name>
<dbReference type="Gene3D" id="3.40.630.30">
    <property type="match status" value="1"/>
</dbReference>